<evidence type="ECO:0000256" key="3">
    <source>
        <dbReference type="ARBA" id="ARBA00022833"/>
    </source>
</evidence>
<dbReference type="EMBL" id="MVGT01001696">
    <property type="protein sequence ID" value="OVA11415.1"/>
    <property type="molecule type" value="Genomic_DNA"/>
</dbReference>
<evidence type="ECO:0000313" key="7">
    <source>
        <dbReference type="EMBL" id="OVA11415.1"/>
    </source>
</evidence>
<dbReference type="InParanoid" id="A0A200QLU0"/>
<comment type="caution">
    <text evidence="7">The sequence shown here is derived from an EMBL/GenBank/DDBJ whole genome shotgun (WGS) entry which is preliminary data.</text>
</comment>
<evidence type="ECO:0000256" key="4">
    <source>
        <dbReference type="PROSITE-ProRule" id="PRU00470"/>
    </source>
</evidence>
<proteinExistence type="predicted"/>
<protein>
    <submittedName>
        <fullName evidence="7">Transcription factor</fullName>
    </submittedName>
</protein>
<reference evidence="7 8" key="1">
    <citation type="journal article" date="2017" name="Mol. Plant">
        <title>The Genome of Medicinal Plant Macleaya cordata Provides New Insights into Benzylisoquinoline Alkaloids Metabolism.</title>
        <authorList>
            <person name="Liu X."/>
            <person name="Liu Y."/>
            <person name="Huang P."/>
            <person name="Ma Y."/>
            <person name="Qing Z."/>
            <person name="Tang Q."/>
            <person name="Cao H."/>
            <person name="Cheng P."/>
            <person name="Zheng Y."/>
            <person name="Yuan Z."/>
            <person name="Zhou Y."/>
            <person name="Liu J."/>
            <person name="Tang Z."/>
            <person name="Zhuo Y."/>
            <person name="Zhang Y."/>
            <person name="Yu L."/>
            <person name="Huang J."/>
            <person name="Yang P."/>
            <person name="Peng Q."/>
            <person name="Zhang J."/>
            <person name="Jiang W."/>
            <person name="Zhang Z."/>
            <person name="Lin K."/>
            <person name="Ro D.K."/>
            <person name="Chen X."/>
            <person name="Xiong X."/>
            <person name="Shang Y."/>
            <person name="Huang S."/>
            <person name="Zeng J."/>
        </authorList>
    </citation>
    <scope>NUCLEOTIDE SEQUENCE [LARGE SCALE GENOMIC DNA]</scope>
    <source>
        <strain evidence="8">cv. BLH2017</strain>
        <tissue evidence="7">Root</tissue>
    </source>
</reference>
<accession>A0A200QLU0</accession>
<dbReference type="Pfam" id="PF03110">
    <property type="entry name" value="SBP"/>
    <property type="match status" value="1"/>
</dbReference>
<dbReference type="Gene3D" id="4.10.1100.10">
    <property type="entry name" value="Transcription factor, SBP-box domain"/>
    <property type="match status" value="1"/>
</dbReference>
<evidence type="ECO:0000313" key="8">
    <source>
        <dbReference type="Proteomes" id="UP000195402"/>
    </source>
</evidence>
<dbReference type="Pfam" id="PF26102">
    <property type="entry name" value="Ig_SPL7"/>
    <property type="match status" value="1"/>
</dbReference>
<keyword evidence="3" id="KW-0862">Zinc</keyword>
<feature type="region of interest" description="Disordered" evidence="5">
    <location>
        <begin position="314"/>
        <end position="337"/>
    </location>
</feature>
<dbReference type="PROSITE" id="PS51141">
    <property type="entry name" value="ZF_SBP"/>
    <property type="match status" value="1"/>
</dbReference>
<feature type="compositionally biased region" description="Polar residues" evidence="5">
    <location>
        <begin position="121"/>
        <end position="136"/>
    </location>
</feature>
<feature type="compositionally biased region" description="Polar residues" evidence="5">
    <location>
        <begin position="328"/>
        <end position="337"/>
    </location>
</feature>
<keyword evidence="2 4" id="KW-0863">Zinc-finger</keyword>
<keyword evidence="8" id="KW-1185">Reference proteome</keyword>
<organism evidence="7 8">
    <name type="scientific">Macleaya cordata</name>
    <name type="common">Five-seeded plume-poppy</name>
    <name type="synonym">Bocconia cordata</name>
    <dbReference type="NCBI Taxonomy" id="56857"/>
    <lineage>
        <taxon>Eukaryota</taxon>
        <taxon>Viridiplantae</taxon>
        <taxon>Streptophyta</taxon>
        <taxon>Embryophyta</taxon>
        <taxon>Tracheophyta</taxon>
        <taxon>Spermatophyta</taxon>
        <taxon>Magnoliopsida</taxon>
        <taxon>Ranunculales</taxon>
        <taxon>Papaveraceae</taxon>
        <taxon>Papaveroideae</taxon>
        <taxon>Macleaya</taxon>
    </lineage>
</organism>
<evidence type="ECO:0000256" key="5">
    <source>
        <dbReference type="SAM" id="MobiDB-lite"/>
    </source>
</evidence>
<dbReference type="AlphaFoldDB" id="A0A200QLU0"/>
<dbReference type="GO" id="GO:0008270">
    <property type="term" value="F:zinc ion binding"/>
    <property type="evidence" value="ECO:0007669"/>
    <property type="project" value="UniProtKB-KW"/>
</dbReference>
<gene>
    <name evidence="7" type="ORF">BVC80_9003g36</name>
</gene>
<dbReference type="OMA" id="WQSEELS"/>
<dbReference type="PANTHER" id="PTHR31251">
    <property type="entry name" value="SQUAMOSA PROMOTER-BINDING-LIKE PROTEIN 4"/>
    <property type="match status" value="1"/>
</dbReference>
<dbReference type="FunCoup" id="A0A200QLU0">
    <property type="interactions" value="1910"/>
</dbReference>
<feature type="region of interest" description="Disordered" evidence="5">
    <location>
        <begin position="265"/>
        <end position="295"/>
    </location>
</feature>
<dbReference type="InterPro" id="IPR004333">
    <property type="entry name" value="SBP_dom"/>
</dbReference>
<evidence type="ECO:0000256" key="2">
    <source>
        <dbReference type="ARBA" id="ARBA00022771"/>
    </source>
</evidence>
<name>A0A200QLU0_MACCD</name>
<feature type="compositionally biased region" description="Basic and acidic residues" evidence="5">
    <location>
        <begin position="276"/>
        <end position="288"/>
    </location>
</feature>
<evidence type="ECO:0000256" key="1">
    <source>
        <dbReference type="ARBA" id="ARBA00022723"/>
    </source>
</evidence>
<feature type="domain" description="SBP-type" evidence="6">
    <location>
        <begin position="198"/>
        <end position="275"/>
    </location>
</feature>
<dbReference type="SUPFAM" id="SSF103612">
    <property type="entry name" value="SBT domain"/>
    <property type="match status" value="1"/>
</dbReference>
<feature type="compositionally biased region" description="Basic residues" evidence="5">
    <location>
        <begin position="265"/>
        <end position="275"/>
    </location>
</feature>
<dbReference type="Proteomes" id="UP000195402">
    <property type="component" value="Unassembled WGS sequence"/>
</dbReference>
<evidence type="ECO:0000259" key="6">
    <source>
        <dbReference type="PROSITE" id="PS51141"/>
    </source>
</evidence>
<keyword evidence="1" id="KW-0479">Metal-binding</keyword>
<dbReference type="STRING" id="56857.A0A200QLU0"/>
<sequence length="877" mass="98934">MLLEISSTSRLIRVATYQAPPVVDSRWFCLSLAWRPFSANFSPSNSKNVSNFLGFPFTSLKMQIPPPQPPPQSPEPPHSVRVRVSEMEETPQILDEPSTSWEWNSLLDFNLDDQLNISWSPEYQTIDPSPNPSSEVVTEHSNRGSDGSDSRIRKRDPRLTCENFLAGIIPCACPEVDEKLEEEEGGSGKKRARTVSVAARCQVPGCEVDISELKGYHRRHRVCLRCANATSVVLDGQPKRYCQQCGKFHILPDFDEGKRSCRRKLERHNKRRRRKSTDPRGIAEKETQGDMPTEDLACDVEAGKDNLSLSSHRVDEPVVESEDGHASPLSSLPSSQDIRSDSVISFAASGEPQKEQAKDNSMFTLSSSFCDNKSAYSSVCPTGRISFKLYDWNPAEFPRRLRHQIFQWLASMPVELEGYIRPGCTILTVFIAMPRFMWEKVSEDAASYVHEFVSAPECMLFGRGTITVYLNDMIFRVMKGGTSLTNVKVEMQAPRLHYVHPTCFEAGKPMEFVACGSNLLQPKFRFLISFAGRYLPYNYRFAISHGKTASCHGNEVNSAQCCDHQIYKIYIPKTEPKLFGPAFIEVESEFGLSNFIPILFGDRQTCSEMQMVQEKLDGSLYSTRAHFGVLDAISGSCKFFESRQKAMSELILDIAWLLKQPKSEDDKLLSSSKIQRLNCLLSFLVQNDSIVLLGKILQSLENVMDAQKPFNPANKINDADMSLFQKYIVHAREIVHQRNQHTREIIQRPRSRFSEGDCFSQIHSENDRLYVVPSNNEDMEMAMEKRLGSITNSAFQERSETIPLLNGEVTTDVTHQQWPKKSCGRIFSSTILSPRPLVLIVAVAALCSGVCAVVFHPHKVGEFAVSIRRCLFGYSNS</sequence>
<dbReference type="OrthoDB" id="514967at2759"/>
<feature type="region of interest" description="Disordered" evidence="5">
    <location>
        <begin position="121"/>
        <end position="154"/>
    </location>
</feature>
<dbReference type="PANTHER" id="PTHR31251:SF108">
    <property type="entry name" value="SQUAMOSA PROMOTER-BINDING-LIKE PROTEIN 7"/>
    <property type="match status" value="1"/>
</dbReference>
<dbReference type="GO" id="GO:0003677">
    <property type="term" value="F:DNA binding"/>
    <property type="evidence" value="ECO:0007669"/>
    <property type="project" value="InterPro"/>
</dbReference>
<dbReference type="InterPro" id="IPR044817">
    <property type="entry name" value="SBP-like"/>
</dbReference>
<dbReference type="InterPro" id="IPR036893">
    <property type="entry name" value="SBP_sf"/>
</dbReference>
<feature type="compositionally biased region" description="Basic and acidic residues" evidence="5">
    <location>
        <begin position="137"/>
        <end position="151"/>
    </location>
</feature>
<dbReference type="GO" id="GO:0005634">
    <property type="term" value="C:nucleus"/>
    <property type="evidence" value="ECO:0007669"/>
    <property type="project" value="InterPro"/>
</dbReference>